<organism evidence="2">
    <name type="scientific">Cuerna arida</name>
    <dbReference type="NCBI Taxonomy" id="1464854"/>
    <lineage>
        <taxon>Eukaryota</taxon>
        <taxon>Metazoa</taxon>
        <taxon>Ecdysozoa</taxon>
        <taxon>Arthropoda</taxon>
        <taxon>Hexapoda</taxon>
        <taxon>Insecta</taxon>
        <taxon>Pterygota</taxon>
        <taxon>Neoptera</taxon>
        <taxon>Paraneoptera</taxon>
        <taxon>Hemiptera</taxon>
        <taxon>Auchenorrhyncha</taxon>
        <taxon>Membracoidea</taxon>
        <taxon>Cicadellidae</taxon>
        <taxon>Cicadellinae</taxon>
        <taxon>Proconiini</taxon>
        <taxon>Cuerna</taxon>
    </lineage>
</organism>
<name>A0A1B6GFM6_9HEMI</name>
<sequence length="112" mass="13127">EHGSPTLDLEQVDRNNGDTNDRDRDGFVEVIRKNRRSQQNRMVKNKKSKFQIGCASLKNNKLKVVEKHRHIFVSRFAEDVQCEDIKQFLSESMTGNYEVTKMKNRFPGYSSF</sequence>
<evidence type="ECO:0000256" key="1">
    <source>
        <dbReference type="SAM" id="MobiDB-lite"/>
    </source>
</evidence>
<feature type="compositionally biased region" description="Basic and acidic residues" evidence="1">
    <location>
        <begin position="11"/>
        <end position="24"/>
    </location>
</feature>
<evidence type="ECO:0000313" key="2">
    <source>
        <dbReference type="EMBL" id="JAS61237.1"/>
    </source>
</evidence>
<reference evidence="2" key="1">
    <citation type="submission" date="2015-11" db="EMBL/GenBank/DDBJ databases">
        <title>De novo transcriptome assembly of four potential Pierce s Disease insect vectors from Arizona vineyards.</title>
        <authorList>
            <person name="Tassone E.E."/>
        </authorList>
    </citation>
    <scope>NUCLEOTIDE SEQUENCE</scope>
</reference>
<feature type="non-terminal residue" evidence="2">
    <location>
        <position position="1"/>
    </location>
</feature>
<feature type="region of interest" description="Disordered" evidence="1">
    <location>
        <begin position="1"/>
        <end position="24"/>
    </location>
</feature>
<accession>A0A1B6GFM6</accession>
<feature type="non-terminal residue" evidence="2">
    <location>
        <position position="112"/>
    </location>
</feature>
<proteinExistence type="predicted"/>
<dbReference type="AlphaFoldDB" id="A0A1B6GFM6"/>
<dbReference type="EMBL" id="GECZ01008532">
    <property type="protein sequence ID" value="JAS61237.1"/>
    <property type="molecule type" value="Transcribed_RNA"/>
</dbReference>
<gene>
    <name evidence="2" type="ORF">g.46135</name>
</gene>
<protein>
    <submittedName>
        <fullName evidence="2">Uncharacterized protein</fullName>
    </submittedName>
</protein>